<feature type="non-terminal residue" evidence="5">
    <location>
        <position position="253"/>
    </location>
</feature>
<dbReference type="InterPro" id="IPR008949">
    <property type="entry name" value="Isoprenoid_synthase_dom_sf"/>
</dbReference>
<gene>
    <name evidence="5" type="ORF">BU26DRAFT_384421</name>
</gene>
<keyword evidence="4" id="KW-0456">Lyase</keyword>
<sequence>VFYFDDLFDEGNLREDPAAARDEVQAHLAIHNHGHPDISPEDHPVRHMYQVVWRKIQPISSLSAQGRYIQGMRYYFEGCIVQVDSFYWHTRGYAETTFDMFWRRRTHSVRCQPCQALLEPLYNITLPTKLWSHPMIKEAEDTATVITFLHNDIFSYRKEQAELEAVPHNIIYILQRERKLTLQESFNFVGELLKQAVQRWYWTQQHLPSFGKHVDIQVQRYLDGLLDQVKANLHWSFASGRYFGKEGEEARRT</sequence>
<evidence type="ECO:0000256" key="3">
    <source>
        <dbReference type="ARBA" id="ARBA00022842"/>
    </source>
</evidence>
<comment type="similarity">
    <text evidence="2 4">Belongs to the terpene synthase family.</text>
</comment>
<evidence type="ECO:0000256" key="4">
    <source>
        <dbReference type="RuleBase" id="RU366034"/>
    </source>
</evidence>
<evidence type="ECO:0000256" key="2">
    <source>
        <dbReference type="ARBA" id="ARBA00006333"/>
    </source>
</evidence>
<reference evidence="5" key="1">
    <citation type="journal article" date="2020" name="Stud. Mycol.">
        <title>101 Dothideomycetes genomes: a test case for predicting lifestyles and emergence of pathogens.</title>
        <authorList>
            <person name="Haridas S."/>
            <person name="Albert R."/>
            <person name="Binder M."/>
            <person name="Bloem J."/>
            <person name="Labutti K."/>
            <person name="Salamov A."/>
            <person name="Andreopoulos B."/>
            <person name="Baker S."/>
            <person name="Barry K."/>
            <person name="Bills G."/>
            <person name="Bluhm B."/>
            <person name="Cannon C."/>
            <person name="Castanera R."/>
            <person name="Culley D."/>
            <person name="Daum C."/>
            <person name="Ezra D."/>
            <person name="Gonzalez J."/>
            <person name="Henrissat B."/>
            <person name="Kuo A."/>
            <person name="Liang C."/>
            <person name="Lipzen A."/>
            <person name="Lutzoni F."/>
            <person name="Magnuson J."/>
            <person name="Mondo S."/>
            <person name="Nolan M."/>
            <person name="Ohm R."/>
            <person name="Pangilinan J."/>
            <person name="Park H.-J."/>
            <person name="Ramirez L."/>
            <person name="Alfaro M."/>
            <person name="Sun H."/>
            <person name="Tritt A."/>
            <person name="Yoshinaga Y."/>
            <person name="Zwiers L.-H."/>
            <person name="Turgeon B."/>
            <person name="Goodwin S."/>
            <person name="Spatafora J."/>
            <person name="Crous P."/>
            <person name="Grigoriev I."/>
        </authorList>
    </citation>
    <scope>NUCLEOTIDE SEQUENCE</scope>
    <source>
        <strain evidence="5">CBS 122368</strain>
    </source>
</reference>
<name>A0A6A6HR91_9PLEO</name>
<dbReference type="OrthoDB" id="3780056at2759"/>
<dbReference type="GO" id="GO:0008299">
    <property type="term" value="P:isoprenoid biosynthetic process"/>
    <property type="evidence" value="ECO:0007669"/>
    <property type="project" value="UniProtKB-ARBA"/>
</dbReference>
<proteinExistence type="inferred from homology"/>
<feature type="non-terminal residue" evidence="5">
    <location>
        <position position="1"/>
    </location>
</feature>
<dbReference type="AlphaFoldDB" id="A0A6A6HR91"/>
<dbReference type="GO" id="GO:0046872">
    <property type="term" value="F:metal ion binding"/>
    <property type="evidence" value="ECO:0007669"/>
    <property type="project" value="UniProtKB-KW"/>
</dbReference>
<dbReference type="SFLD" id="SFLDG01020">
    <property type="entry name" value="Terpene_Cyclase_Like_2"/>
    <property type="match status" value="1"/>
</dbReference>
<dbReference type="GO" id="GO:0010333">
    <property type="term" value="F:terpene synthase activity"/>
    <property type="evidence" value="ECO:0007669"/>
    <property type="project" value="InterPro"/>
</dbReference>
<dbReference type="Gene3D" id="1.10.600.10">
    <property type="entry name" value="Farnesyl Diphosphate Synthase"/>
    <property type="match status" value="1"/>
</dbReference>
<comment type="cofactor">
    <cofactor evidence="1 4">
        <name>Mg(2+)</name>
        <dbReference type="ChEBI" id="CHEBI:18420"/>
    </cofactor>
</comment>
<dbReference type="PANTHER" id="PTHR35201">
    <property type="entry name" value="TERPENE SYNTHASE"/>
    <property type="match status" value="1"/>
</dbReference>
<dbReference type="RefSeq" id="XP_033675356.1">
    <property type="nucleotide sequence ID" value="XM_033822612.1"/>
</dbReference>
<dbReference type="EMBL" id="ML987219">
    <property type="protein sequence ID" value="KAF2240352.1"/>
    <property type="molecule type" value="Genomic_DNA"/>
</dbReference>
<dbReference type="PANTHER" id="PTHR35201:SF4">
    <property type="entry name" value="BETA-PINACENE SYNTHASE-RELATED"/>
    <property type="match status" value="1"/>
</dbReference>
<evidence type="ECO:0000313" key="5">
    <source>
        <dbReference type="EMBL" id="KAF2240352.1"/>
    </source>
</evidence>
<dbReference type="Proteomes" id="UP000800094">
    <property type="component" value="Unassembled WGS sequence"/>
</dbReference>
<protein>
    <recommendedName>
        <fullName evidence="4">Terpene synthase</fullName>
        <ecNumber evidence="4">4.2.3.-</ecNumber>
    </recommendedName>
</protein>
<dbReference type="SUPFAM" id="SSF48576">
    <property type="entry name" value="Terpenoid synthases"/>
    <property type="match status" value="1"/>
</dbReference>
<accession>A0A6A6HR91</accession>
<dbReference type="EC" id="4.2.3.-" evidence="4"/>
<organism evidence="5 6">
    <name type="scientific">Trematosphaeria pertusa</name>
    <dbReference type="NCBI Taxonomy" id="390896"/>
    <lineage>
        <taxon>Eukaryota</taxon>
        <taxon>Fungi</taxon>
        <taxon>Dikarya</taxon>
        <taxon>Ascomycota</taxon>
        <taxon>Pezizomycotina</taxon>
        <taxon>Dothideomycetes</taxon>
        <taxon>Pleosporomycetidae</taxon>
        <taxon>Pleosporales</taxon>
        <taxon>Massarineae</taxon>
        <taxon>Trematosphaeriaceae</taxon>
        <taxon>Trematosphaeria</taxon>
    </lineage>
</organism>
<evidence type="ECO:0000256" key="1">
    <source>
        <dbReference type="ARBA" id="ARBA00001946"/>
    </source>
</evidence>
<dbReference type="InterPro" id="IPR034686">
    <property type="entry name" value="Terpene_cyclase-like_2"/>
</dbReference>
<evidence type="ECO:0000313" key="6">
    <source>
        <dbReference type="Proteomes" id="UP000800094"/>
    </source>
</evidence>
<dbReference type="Pfam" id="PF19086">
    <property type="entry name" value="Terpene_syn_C_2"/>
    <property type="match status" value="1"/>
</dbReference>
<keyword evidence="6" id="KW-1185">Reference proteome</keyword>
<dbReference type="GeneID" id="54575942"/>
<keyword evidence="3 4" id="KW-0460">Magnesium</keyword>
<keyword evidence="4" id="KW-0479">Metal-binding</keyword>
<dbReference type="SFLD" id="SFLDS00005">
    <property type="entry name" value="Isoprenoid_Synthase_Type_I"/>
    <property type="match status" value="1"/>
</dbReference>